<keyword evidence="1" id="KW-0472">Membrane</keyword>
<sequence>MVLVEGLTVIAVLVGFAYLIGSRLNQSKHPLIPRIKEWLAKKPEEVNPPTPEVLQQTWQEKRSIL</sequence>
<dbReference type="EMBL" id="LAZR01028880">
    <property type="protein sequence ID" value="KKL61236.1"/>
    <property type="molecule type" value="Genomic_DNA"/>
</dbReference>
<dbReference type="AlphaFoldDB" id="A0A0F9E4V4"/>
<organism evidence="2">
    <name type="scientific">marine sediment metagenome</name>
    <dbReference type="NCBI Taxonomy" id="412755"/>
    <lineage>
        <taxon>unclassified sequences</taxon>
        <taxon>metagenomes</taxon>
        <taxon>ecological metagenomes</taxon>
    </lineage>
</organism>
<gene>
    <name evidence="2" type="ORF">LCGC14_2197290</name>
</gene>
<keyword evidence="1" id="KW-0812">Transmembrane</keyword>
<accession>A0A0F9E4V4</accession>
<reference evidence="2" key="1">
    <citation type="journal article" date="2015" name="Nature">
        <title>Complex archaea that bridge the gap between prokaryotes and eukaryotes.</title>
        <authorList>
            <person name="Spang A."/>
            <person name="Saw J.H."/>
            <person name="Jorgensen S.L."/>
            <person name="Zaremba-Niedzwiedzka K."/>
            <person name="Martijn J."/>
            <person name="Lind A.E."/>
            <person name="van Eijk R."/>
            <person name="Schleper C."/>
            <person name="Guy L."/>
            <person name="Ettema T.J."/>
        </authorList>
    </citation>
    <scope>NUCLEOTIDE SEQUENCE</scope>
</reference>
<evidence type="ECO:0000256" key="1">
    <source>
        <dbReference type="SAM" id="Phobius"/>
    </source>
</evidence>
<proteinExistence type="predicted"/>
<feature type="transmembrane region" description="Helical" evidence="1">
    <location>
        <begin position="6"/>
        <end position="24"/>
    </location>
</feature>
<evidence type="ECO:0000313" key="2">
    <source>
        <dbReference type="EMBL" id="KKL61236.1"/>
    </source>
</evidence>
<keyword evidence="1" id="KW-1133">Transmembrane helix</keyword>
<protein>
    <submittedName>
        <fullName evidence="2">Uncharacterized protein</fullName>
    </submittedName>
</protein>
<comment type="caution">
    <text evidence="2">The sequence shown here is derived from an EMBL/GenBank/DDBJ whole genome shotgun (WGS) entry which is preliminary data.</text>
</comment>
<name>A0A0F9E4V4_9ZZZZ</name>